<dbReference type="Proteomes" id="UP001223547">
    <property type="component" value="Unassembled WGS sequence"/>
</dbReference>
<sequence>MDARHSLIEAYFKHLESKLETIRAISEISEEEALMLCCCHLEALGTRQYQEVEYTDPPRKSIPNFSKSAAFTKVLAEHSGYGFWDKIHPIGLLSYLPKLFDPDMQDYMIALGEIGYELREEDFVIEAVSHLFRNSKQREWFENHCHKGSLGNIAYSKVRSEIVHNITHQPISFDANWQGERLPDIDYGLMVECLENVISSLKAISLETRRFWWEQ</sequence>
<dbReference type="RefSeq" id="WP_285366861.1">
    <property type="nucleotide sequence ID" value="NZ_JASSQD010000001.1"/>
</dbReference>
<proteinExistence type="predicted"/>
<gene>
    <name evidence="1" type="ORF">QQF73_00605</name>
</gene>
<name>A0ABT7H6Z1_9GAMM</name>
<evidence type="ECO:0000313" key="2">
    <source>
        <dbReference type="Proteomes" id="UP001223547"/>
    </source>
</evidence>
<accession>A0ABT7H6Z1</accession>
<comment type="caution">
    <text evidence="1">The sequence shown here is derived from an EMBL/GenBank/DDBJ whole genome shotgun (WGS) entry which is preliminary data.</text>
</comment>
<reference evidence="1 2" key="1">
    <citation type="submission" date="2023-05" db="EMBL/GenBank/DDBJ databases">
        <title>Marinobacter albus sp. nov., a marine bacterium isolated from sand in a coastal intertidal zone of huludao.</title>
        <authorList>
            <person name="Deng T."/>
        </authorList>
    </citation>
    <scope>NUCLEOTIDE SEQUENCE [LARGE SCALE GENOMIC DNA]</scope>
    <source>
        <strain evidence="1 2">M216</strain>
    </source>
</reference>
<keyword evidence="2" id="KW-1185">Reference proteome</keyword>
<evidence type="ECO:0008006" key="3">
    <source>
        <dbReference type="Google" id="ProtNLM"/>
    </source>
</evidence>
<organism evidence="1 2">
    <name type="scientific">Marinobacter albus</name>
    <dbReference type="NCBI Taxonomy" id="3030833"/>
    <lineage>
        <taxon>Bacteria</taxon>
        <taxon>Pseudomonadati</taxon>
        <taxon>Pseudomonadota</taxon>
        <taxon>Gammaproteobacteria</taxon>
        <taxon>Pseudomonadales</taxon>
        <taxon>Marinobacteraceae</taxon>
        <taxon>Marinobacter</taxon>
    </lineage>
</organism>
<evidence type="ECO:0000313" key="1">
    <source>
        <dbReference type="EMBL" id="MDK9556104.1"/>
    </source>
</evidence>
<dbReference type="EMBL" id="JASSQD010000001">
    <property type="protein sequence ID" value="MDK9556104.1"/>
    <property type="molecule type" value="Genomic_DNA"/>
</dbReference>
<protein>
    <recommendedName>
        <fullName evidence="3">RiboL-PSP-HEPN domain-containing protein</fullName>
    </recommendedName>
</protein>